<evidence type="ECO:0000256" key="1">
    <source>
        <dbReference type="SAM" id="Phobius"/>
    </source>
</evidence>
<accession>A0A923E026</accession>
<keyword evidence="3" id="KW-1185">Reference proteome</keyword>
<dbReference type="AlphaFoldDB" id="A0A923E026"/>
<evidence type="ECO:0000313" key="2">
    <source>
        <dbReference type="EMBL" id="MBB2145775.1"/>
    </source>
</evidence>
<comment type="caution">
    <text evidence="2">The sequence shown here is derived from an EMBL/GenBank/DDBJ whole genome shotgun (WGS) entry which is preliminary data.</text>
</comment>
<keyword evidence="1" id="KW-1133">Transmembrane helix</keyword>
<gene>
    <name evidence="2" type="ORF">GM921_09775</name>
</gene>
<protein>
    <recommendedName>
        <fullName evidence="4">Type II secretion system (T2SS), protein M subtype b</fullName>
    </recommendedName>
</protein>
<name>A0A923E026_9SPHI</name>
<proteinExistence type="predicted"/>
<keyword evidence="1" id="KW-0472">Membrane</keyword>
<evidence type="ECO:0008006" key="4">
    <source>
        <dbReference type="Google" id="ProtNLM"/>
    </source>
</evidence>
<dbReference type="EMBL" id="WNXD01000002">
    <property type="protein sequence ID" value="MBB2145775.1"/>
    <property type="molecule type" value="Genomic_DNA"/>
</dbReference>
<feature type="transmembrane region" description="Helical" evidence="1">
    <location>
        <begin position="12"/>
        <end position="34"/>
    </location>
</feature>
<reference evidence="2" key="1">
    <citation type="submission" date="2019-11" db="EMBL/GenBank/DDBJ databases">
        <title>Description of Pedobacter sp. LMG 31464T.</title>
        <authorList>
            <person name="Carlier A."/>
            <person name="Qi S."/>
            <person name="Vandamme P."/>
        </authorList>
    </citation>
    <scope>NUCLEOTIDE SEQUENCE</scope>
    <source>
        <strain evidence="2">LMG 31464</strain>
    </source>
</reference>
<sequence>MWQKLSDKQRKLVLIVAMLIVAYIAFRCSFVPALKAVQLNRELQQVQGGHKVSGSSFVQLNAEHEFYLRALKGYKVKKEDRENRLWQTVSGMALANDLQISFDPDLKVPTDTSAVSNGVVAQQFKFKGSYVNLVKLLDTLSKSSGIGKISQVKLSVKIENEVSMATNSLTLQVTLVAIVQ</sequence>
<evidence type="ECO:0000313" key="3">
    <source>
        <dbReference type="Proteomes" id="UP000601055"/>
    </source>
</evidence>
<dbReference type="RefSeq" id="WP_182922465.1">
    <property type="nucleotide sequence ID" value="NZ_WNXD01000002.1"/>
</dbReference>
<dbReference type="Proteomes" id="UP000601055">
    <property type="component" value="Unassembled WGS sequence"/>
</dbReference>
<keyword evidence="1" id="KW-0812">Transmembrane</keyword>
<organism evidence="2 3">
    <name type="scientific">Pedobacter planticolens</name>
    <dbReference type="NCBI Taxonomy" id="2679964"/>
    <lineage>
        <taxon>Bacteria</taxon>
        <taxon>Pseudomonadati</taxon>
        <taxon>Bacteroidota</taxon>
        <taxon>Sphingobacteriia</taxon>
        <taxon>Sphingobacteriales</taxon>
        <taxon>Sphingobacteriaceae</taxon>
        <taxon>Pedobacter</taxon>
    </lineage>
</organism>